<keyword evidence="1 2" id="KW-0489">Methyltransferase</keyword>
<comment type="caution">
    <text evidence="1">Lacks conserved residue(s) required for the propagation of feature annotation.</text>
</comment>
<evidence type="ECO:0000256" key="1">
    <source>
        <dbReference type="HAMAP-Rule" id="MF_01523"/>
    </source>
</evidence>
<dbReference type="InterPro" id="IPR029063">
    <property type="entry name" value="SAM-dependent_MTases_sf"/>
</dbReference>
<keyword evidence="1" id="KW-0963">Cytoplasm</keyword>
<reference evidence="2 3" key="1">
    <citation type="submission" date="2019-06" db="EMBL/GenBank/DDBJ databases">
        <title>Metagenome assembled Genome of Spiribacter salinus SL48-SHIP from the microbial mat of Salt Lake 48 (Novosibirsk region, Russia).</title>
        <authorList>
            <person name="Shipova A."/>
            <person name="Rozanov A.S."/>
            <person name="Bryanskaya A.V."/>
            <person name="Peltek S.E."/>
        </authorList>
    </citation>
    <scope>NUCLEOTIDE SEQUENCE [LARGE SCALE GENOMIC DNA]</scope>
    <source>
        <strain evidence="2">SL48-SHIP-2</strain>
    </source>
</reference>
<gene>
    <name evidence="1" type="primary">rsmJ</name>
    <name evidence="2" type="ORF">FKY71_04970</name>
</gene>
<sequence>MATASRELATRLGLPLISAPPESGLWLQWTTSGLALQAGATRPQRLIVDFAAGAQGHRAAQLGHRRELVARACGVGGGRDGSIVDATAGLGRDGFVLAALGARVTMLERSPILGELLADGLQRARQAGHAEIVERISLITTEAAEWLPLQSAETPPRVVYLDPMYAETRRRAAAGKALAMLQKLLEPDDDADALLDVAHTVATERVVVKRHRKAPPLGAKAPDYALTGRSTRFDVYRVSAAPPVGNEES</sequence>
<keyword evidence="1" id="KW-0949">S-adenosyl-L-methionine</keyword>
<comment type="caution">
    <text evidence="2">The sequence shown here is derived from an EMBL/GenBank/DDBJ whole genome shotgun (WGS) entry which is preliminary data.</text>
</comment>
<dbReference type="PANTHER" id="PTHR36112">
    <property type="entry name" value="RIBOSOMAL RNA SMALL SUBUNIT METHYLTRANSFERASE J"/>
    <property type="match status" value="1"/>
</dbReference>
<dbReference type="EC" id="2.1.1.242" evidence="1"/>
<dbReference type="PANTHER" id="PTHR36112:SF1">
    <property type="entry name" value="RIBOSOMAL RNA SMALL SUBUNIT METHYLTRANSFERASE J"/>
    <property type="match status" value="1"/>
</dbReference>
<dbReference type="HAMAP" id="MF_01523">
    <property type="entry name" value="16SrRNA_methyltr_J"/>
    <property type="match status" value="1"/>
</dbReference>
<dbReference type="EMBL" id="VIFK01000022">
    <property type="protein sequence ID" value="TQF00146.1"/>
    <property type="molecule type" value="Genomic_DNA"/>
</dbReference>
<dbReference type="AlphaFoldDB" id="A0A540VTQ7"/>
<dbReference type="STRING" id="1260251.SPISAL_01120"/>
<dbReference type="CDD" id="cd02440">
    <property type="entry name" value="AdoMet_MTases"/>
    <property type="match status" value="1"/>
</dbReference>
<organism evidence="2 3">
    <name type="scientific">Spiribacter salinus</name>
    <dbReference type="NCBI Taxonomy" id="1335746"/>
    <lineage>
        <taxon>Bacteria</taxon>
        <taxon>Pseudomonadati</taxon>
        <taxon>Pseudomonadota</taxon>
        <taxon>Gammaproteobacteria</taxon>
        <taxon>Chromatiales</taxon>
        <taxon>Ectothiorhodospiraceae</taxon>
        <taxon>Spiribacter</taxon>
    </lineage>
</organism>
<evidence type="ECO:0000313" key="2">
    <source>
        <dbReference type="EMBL" id="TQF00146.1"/>
    </source>
</evidence>
<dbReference type="SUPFAM" id="SSF53335">
    <property type="entry name" value="S-adenosyl-L-methionine-dependent methyltransferases"/>
    <property type="match status" value="1"/>
</dbReference>
<keyword evidence="1 2" id="KW-0808">Transferase</keyword>
<protein>
    <recommendedName>
        <fullName evidence="1">Ribosomal RNA small subunit methyltransferase J</fullName>
        <ecNumber evidence="1">2.1.1.242</ecNumber>
    </recommendedName>
    <alternativeName>
        <fullName evidence="1">16S rRNA m2G1516 methyltransferase</fullName>
    </alternativeName>
    <alternativeName>
        <fullName evidence="1">rRNA (guanine-N(2)-)-methyltransferase</fullName>
    </alternativeName>
</protein>
<comment type="function">
    <text evidence="1">Specifically methylates the guanosine in position 1516 of 16S rRNA.</text>
</comment>
<dbReference type="Gene3D" id="3.40.50.150">
    <property type="entry name" value="Vaccinia Virus protein VP39"/>
    <property type="match status" value="1"/>
</dbReference>
<evidence type="ECO:0000313" key="3">
    <source>
        <dbReference type="Proteomes" id="UP000315400"/>
    </source>
</evidence>
<proteinExistence type="inferred from homology"/>
<keyword evidence="1" id="KW-0698">rRNA processing</keyword>
<comment type="subcellular location">
    <subcellularLocation>
        <location evidence="1">Cytoplasm</location>
    </subcellularLocation>
</comment>
<dbReference type="Pfam" id="PF04445">
    <property type="entry name" value="SAM_MT"/>
    <property type="match status" value="1"/>
</dbReference>
<dbReference type="Proteomes" id="UP000315400">
    <property type="component" value="Unassembled WGS sequence"/>
</dbReference>
<accession>A0A540VTQ7</accession>
<name>A0A540VTQ7_9GAMM</name>
<feature type="binding site" evidence="1">
    <location>
        <begin position="92"/>
        <end position="93"/>
    </location>
    <ligand>
        <name>S-adenosyl-L-methionine</name>
        <dbReference type="ChEBI" id="CHEBI:59789"/>
    </ligand>
</feature>
<dbReference type="GO" id="GO:0008990">
    <property type="term" value="F:rRNA (guanine-N2-)-methyltransferase activity"/>
    <property type="evidence" value="ECO:0007669"/>
    <property type="project" value="UniProtKB-UniRule"/>
</dbReference>
<feature type="binding site" evidence="1">
    <location>
        <position position="162"/>
    </location>
    <ligand>
        <name>S-adenosyl-L-methionine</name>
        <dbReference type="ChEBI" id="CHEBI:59789"/>
    </ligand>
</feature>
<feature type="binding site" evidence="1">
    <location>
        <begin position="108"/>
        <end position="109"/>
    </location>
    <ligand>
        <name>S-adenosyl-L-methionine</name>
        <dbReference type="ChEBI" id="CHEBI:59789"/>
    </ligand>
</feature>
<comment type="similarity">
    <text evidence="1">Belongs to the methyltransferase superfamily. RsmJ family.</text>
</comment>
<dbReference type="InterPro" id="IPR007536">
    <property type="entry name" value="16SrRNA_methylTrfase_J"/>
</dbReference>
<comment type="catalytic activity">
    <reaction evidence="1">
        <text>guanosine(1516) in 16S rRNA + S-adenosyl-L-methionine = N(2)-methylguanosine(1516) in 16S rRNA + S-adenosyl-L-homocysteine + H(+)</text>
        <dbReference type="Rhea" id="RHEA:43220"/>
        <dbReference type="Rhea" id="RHEA-COMP:10412"/>
        <dbReference type="Rhea" id="RHEA-COMP:10413"/>
        <dbReference type="ChEBI" id="CHEBI:15378"/>
        <dbReference type="ChEBI" id="CHEBI:57856"/>
        <dbReference type="ChEBI" id="CHEBI:59789"/>
        <dbReference type="ChEBI" id="CHEBI:74269"/>
        <dbReference type="ChEBI" id="CHEBI:74481"/>
        <dbReference type="EC" id="2.1.1.242"/>
    </reaction>
</comment>
<dbReference type="GO" id="GO:0005737">
    <property type="term" value="C:cytoplasm"/>
    <property type="evidence" value="ECO:0007669"/>
    <property type="project" value="UniProtKB-SubCell"/>
</dbReference>